<comment type="caution">
    <text evidence="1">The sequence shown here is derived from an EMBL/GenBank/DDBJ whole genome shotgun (WGS) entry which is preliminary data.</text>
</comment>
<keyword evidence="2" id="KW-1185">Reference proteome</keyword>
<dbReference type="InterPro" id="IPR035093">
    <property type="entry name" value="RelE/ParE_toxin_dom_sf"/>
</dbReference>
<name>A0A399SY60_9BACT</name>
<dbReference type="Proteomes" id="UP000265926">
    <property type="component" value="Unassembled WGS sequence"/>
</dbReference>
<protein>
    <recommendedName>
        <fullName evidence="3">Plasmid stabilization protein</fullName>
    </recommendedName>
</protein>
<evidence type="ECO:0000313" key="1">
    <source>
        <dbReference type="EMBL" id="RIJ47619.1"/>
    </source>
</evidence>
<dbReference type="OrthoDB" id="5570653at2"/>
<gene>
    <name evidence="1" type="ORF">D1614_13625</name>
</gene>
<sequence>MRISFLSGFEKDLARSKDHALAKIVFQCIQQFEQADTLDEIPNVKKLKGHPTAYRYRKGKYRIGFFFENDTIIFAAFAPRSKIYSKFP</sequence>
<dbReference type="AlphaFoldDB" id="A0A399SY60"/>
<evidence type="ECO:0000313" key="2">
    <source>
        <dbReference type="Proteomes" id="UP000265926"/>
    </source>
</evidence>
<dbReference type="RefSeq" id="WP_119438505.1">
    <property type="nucleotide sequence ID" value="NZ_QWGR01000007.1"/>
</dbReference>
<reference evidence="1 2" key="1">
    <citation type="submission" date="2018-08" db="EMBL/GenBank/DDBJ databases">
        <title>Pallidiluteibacterium maritimus gen. nov., sp. nov., isolated from coastal sediment.</title>
        <authorList>
            <person name="Zhou L.Y."/>
        </authorList>
    </citation>
    <scope>NUCLEOTIDE SEQUENCE [LARGE SCALE GENOMIC DNA]</scope>
    <source>
        <strain evidence="1 2">XSD2</strain>
    </source>
</reference>
<accession>A0A399SY60</accession>
<dbReference type="Gene3D" id="3.30.2310.20">
    <property type="entry name" value="RelE-like"/>
    <property type="match status" value="1"/>
</dbReference>
<dbReference type="EMBL" id="QWGR01000007">
    <property type="protein sequence ID" value="RIJ47619.1"/>
    <property type="molecule type" value="Genomic_DNA"/>
</dbReference>
<dbReference type="SUPFAM" id="SSF143011">
    <property type="entry name" value="RelE-like"/>
    <property type="match status" value="1"/>
</dbReference>
<proteinExistence type="predicted"/>
<evidence type="ECO:0008006" key="3">
    <source>
        <dbReference type="Google" id="ProtNLM"/>
    </source>
</evidence>
<organism evidence="1 2">
    <name type="scientific">Maribellus luteus</name>
    <dbReference type="NCBI Taxonomy" id="2305463"/>
    <lineage>
        <taxon>Bacteria</taxon>
        <taxon>Pseudomonadati</taxon>
        <taxon>Bacteroidota</taxon>
        <taxon>Bacteroidia</taxon>
        <taxon>Marinilabiliales</taxon>
        <taxon>Prolixibacteraceae</taxon>
        <taxon>Maribellus</taxon>
    </lineage>
</organism>